<dbReference type="PIRSF" id="PIRSF018297">
    <property type="entry name" value="Doc"/>
    <property type="match status" value="1"/>
</dbReference>
<dbReference type="Gene3D" id="1.20.120.1870">
    <property type="entry name" value="Fic/DOC protein, Fido domain"/>
    <property type="match status" value="1"/>
</dbReference>
<dbReference type="PATRIC" id="fig|1280951.3.peg.1037"/>
<dbReference type="InterPro" id="IPR003812">
    <property type="entry name" value="Fido"/>
</dbReference>
<comment type="caution">
    <text evidence="2">The sequence shown here is derived from an EMBL/GenBank/DDBJ whole genome shotgun (WGS) entry which is preliminary data.</text>
</comment>
<organism evidence="2 3">
    <name type="scientific">Hyphomonas hirschiana VP5</name>
    <dbReference type="NCBI Taxonomy" id="1280951"/>
    <lineage>
        <taxon>Bacteria</taxon>
        <taxon>Pseudomonadati</taxon>
        <taxon>Pseudomonadota</taxon>
        <taxon>Alphaproteobacteria</taxon>
        <taxon>Hyphomonadales</taxon>
        <taxon>Hyphomonadaceae</taxon>
        <taxon>Hyphomonas</taxon>
    </lineage>
</organism>
<dbReference type="Pfam" id="PF02661">
    <property type="entry name" value="Fic"/>
    <property type="match status" value="1"/>
</dbReference>
<dbReference type="InterPro" id="IPR006440">
    <property type="entry name" value="Doc"/>
</dbReference>
<evidence type="ECO:0000259" key="1">
    <source>
        <dbReference type="PROSITE" id="PS51459"/>
    </source>
</evidence>
<dbReference type="RefSeq" id="WP_011645378.1">
    <property type="nucleotide sequence ID" value="NZ_ARYI01000003.1"/>
</dbReference>
<dbReference type="AlphaFoldDB" id="A0A059FYC5"/>
<reference evidence="2 3" key="1">
    <citation type="submission" date="2013-04" db="EMBL/GenBank/DDBJ databases">
        <title>Hyphomonas hirschiana VP5 Genome Sequencing.</title>
        <authorList>
            <person name="Lai Q."/>
            <person name="Shao Z."/>
        </authorList>
    </citation>
    <scope>NUCLEOTIDE SEQUENCE [LARGE SCALE GENOMIC DNA]</scope>
    <source>
        <strain evidence="2 3">VP5</strain>
    </source>
</reference>
<sequence>MSEPVWLPLELLIRLHDRQIELHGGLPGTRDPGLLESAVARPLNAWSYGETDLFTLASLYAGGLIKNHPFLDGNKRIGFLAALLFLEANGWKMAAPMAERLAFTLQLAASEVSEEGYAAWLRRSCEKL</sequence>
<dbReference type="PANTHER" id="PTHR39426:SF1">
    <property type="entry name" value="HOMOLOGY TO DEATH-ON-CURING PROTEIN OF PHAGE P1"/>
    <property type="match status" value="1"/>
</dbReference>
<dbReference type="EMBL" id="ARYI01000003">
    <property type="protein sequence ID" value="KCZ95511.1"/>
    <property type="molecule type" value="Genomic_DNA"/>
</dbReference>
<dbReference type="GO" id="GO:0016301">
    <property type="term" value="F:kinase activity"/>
    <property type="evidence" value="ECO:0007669"/>
    <property type="project" value="InterPro"/>
</dbReference>
<evidence type="ECO:0000313" key="3">
    <source>
        <dbReference type="Proteomes" id="UP000025061"/>
    </source>
</evidence>
<proteinExistence type="predicted"/>
<name>A0A059FYC5_9PROT</name>
<protein>
    <submittedName>
        <fullName evidence="2">Putative addiction module toxin</fullName>
    </submittedName>
</protein>
<dbReference type="Proteomes" id="UP000025061">
    <property type="component" value="Unassembled WGS sequence"/>
</dbReference>
<keyword evidence="3" id="KW-1185">Reference proteome</keyword>
<dbReference type="InterPro" id="IPR053737">
    <property type="entry name" value="Type_II_TA_Toxin"/>
</dbReference>
<dbReference type="PANTHER" id="PTHR39426">
    <property type="entry name" value="HOMOLOGY TO DEATH-ON-CURING PROTEIN OF PHAGE P1"/>
    <property type="match status" value="1"/>
</dbReference>
<dbReference type="NCBIfam" id="TIGR01550">
    <property type="entry name" value="DOC_P1"/>
    <property type="match status" value="1"/>
</dbReference>
<gene>
    <name evidence="2" type="ORF">HHI_05125</name>
</gene>
<dbReference type="PROSITE" id="PS51459">
    <property type="entry name" value="FIDO"/>
    <property type="match status" value="1"/>
</dbReference>
<dbReference type="OrthoDB" id="9802752at2"/>
<feature type="domain" description="Fido" evidence="1">
    <location>
        <begin position="7"/>
        <end position="123"/>
    </location>
</feature>
<evidence type="ECO:0000313" key="2">
    <source>
        <dbReference type="EMBL" id="KCZ95511.1"/>
    </source>
</evidence>
<dbReference type="InterPro" id="IPR036597">
    <property type="entry name" value="Fido-like_dom_sf"/>
</dbReference>
<dbReference type="SUPFAM" id="SSF140931">
    <property type="entry name" value="Fic-like"/>
    <property type="match status" value="1"/>
</dbReference>
<accession>A0A059FYC5</accession>